<dbReference type="AlphaFoldDB" id="A0A935T9X7"/>
<evidence type="ECO:0000259" key="1">
    <source>
        <dbReference type="Pfam" id="PF13304"/>
    </source>
</evidence>
<organism evidence="2 3">
    <name type="scientific">Candidatus Accumulibacter affinis</name>
    <dbReference type="NCBI Taxonomy" id="2954384"/>
    <lineage>
        <taxon>Bacteria</taxon>
        <taxon>Pseudomonadati</taxon>
        <taxon>Pseudomonadota</taxon>
        <taxon>Betaproteobacteria</taxon>
        <taxon>Candidatus Accumulibacter</taxon>
    </lineage>
</organism>
<name>A0A935T9X7_9PROT</name>
<accession>A0A935T9X7</accession>
<dbReference type="PANTHER" id="PTHR32182">
    <property type="entry name" value="DNA REPLICATION AND REPAIR PROTEIN RECF"/>
    <property type="match status" value="1"/>
</dbReference>
<dbReference type="GO" id="GO:0006302">
    <property type="term" value="P:double-strand break repair"/>
    <property type="evidence" value="ECO:0007669"/>
    <property type="project" value="TreeGrafter"/>
</dbReference>
<dbReference type="Gene3D" id="3.40.50.300">
    <property type="entry name" value="P-loop containing nucleotide triphosphate hydrolases"/>
    <property type="match status" value="1"/>
</dbReference>
<dbReference type="GO" id="GO:0000731">
    <property type="term" value="P:DNA synthesis involved in DNA repair"/>
    <property type="evidence" value="ECO:0007669"/>
    <property type="project" value="TreeGrafter"/>
</dbReference>
<dbReference type="InterPro" id="IPR003959">
    <property type="entry name" value="ATPase_AAA_core"/>
</dbReference>
<dbReference type="SUPFAM" id="SSF52540">
    <property type="entry name" value="P-loop containing nucleoside triphosphate hydrolases"/>
    <property type="match status" value="1"/>
</dbReference>
<evidence type="ECO:0000313" key="2">
    <source>
        <dbReference type="EMBL" id="MBK7953613.1"/>
    </source>
</evidence>
<dbReference type="PIRSF" id="PIRSF029347">
    <property type="entry name" value="RecF"/>
    <property type="match status" value="1"/>
</dbReference>
<dbReference type="InterPro" id="IPR014555">
    <property type="entry name" value="RecF-like"/>
</dbReference>
<dbReference type="GO" id="GO:0005524">
    <property type="term" value="F:ATP binding"/>
    <property type="evidence" value="ECO:0007669"/>
    <property type="project" value="InterPro"/>
</dbReference>
<reference evidence="2 3" key="1">
    <citation type="submission" date="2020-10" db="EMBL/GenBank/DDBJ databases">
        <title>Connecting structure to function with the recovery of over 1000 high-quality activated sludge metagenome-assembled genomes encoding full-length rRNA genes using long-read sequencing.</title>
        <authorList>
            <person name="Singleton C.M."/>
            <person name="Petriglieri F."/>
            <person name="Kristensen J.M."/>
            <person name="Kirkegaard R.H."/>
            <person name="Michaelsen T.Y."/>
            <person name="Andersen M.H."/>
            <person name="Karst S.M."/>
            <person name="Dueholm M.S."/>
            <person name="Nielsen P.H."/>
            <person name="Albertsen M."/>
        </authorList>
    </citation>
    <scope>NUCLEOTIDE SEQUENCE [LARGE SCALE GENOMIC DNA]</scope>
    <source>
        <strain evidence="2">Fred_18-Q3-R57-64_BAT3C.720</strain>
    </source>
</reference>
<dbReference type="InterPro" id="IPR027417">
    <property type="entry name" value="P-loop_NTPase"/>
</dbReference>
<feature type="domain" description="ATPase AAA-type core" evidence="1">
    <location>
        <begin position="26"/>
        <end position="321"/>
    </location>
</feature>
<dbReference type="EMBL" id="JADJOT010000006">
    <property type="protein sequence ID" value="MBK7953613.1"/>
    <property type="molecule type" value="Genomic_DNA"/>
</dbReference>
<dbReference type="GO" id="GO:0016887">
    <property type="term" value="F:ATP hydrolysis activity"/>
    <property type="evidence" value="ECO:0007669"/>
    <property type="project" value="InterPro"/>
</dbReference>
<comment type="caution">
    <text evidence="2">The sequence shown here is derived from an EMBL/GenBank/DDBJ whole genome shotgun (WGS) entry which is preliminary data.</text>
</comment>
<dbReference type="Pfam" id="PF13304">
    <property type="entry name" value="AAA_21"/>
    <property type="match status" value="1"/>
</dbReference>
<dbReference type="PANTHER" id="PTHR32182:SF22">
    <property type="entry name" value="ATP-DEPENDENT ENDONUCLEASE, OLD FAMILY-RELATED"/>
    <property type="match status" value="1"/>
</dbReference>
<proteinExistence type="predicted"/>
<evidence type="ECO:0000313" key="3">
    <source>
        <dbReference type="Proteomes" id="UP000706151"/>
    </source>
</evidence>
<dbReference type="Proteomes" id="UP000706151">
    <property type="component" value="Unassembled WGS sequence"/>
</dbReference>
<protein>
    <submittedName>
        <fullName evidence="2">AAA family ATPase</fullName>
    </submittedName>
</protein>
<gene>
    <name evidence="2" type="ORF">IPK02_06370</name>
</gene>
<sequence>MYFTRIRLKNWRNFVAVDLALGERLFITGPNASGKSNLLDVFRFLRDIAKDGGGLQLAVRDRLGLTKIRCLAARRYPDVEIEVELSEAVDTNPATWRYAIGLRQEQRGARRAMLAYERVWHEGQQILDRPDGADKADDQRLTQTHVEQIACNKAFRAIAQAFQKTLYLHLVPQLLKYPGLANREAATEDPFGLKFLDRVMETPEKTRKARLHKIEQALKSAVPELEQLTDTRDERGRPHLEALYRHWRPHGGRQREDQFSDGTLRLVGLLWALLEGDSLLLLEEPELSLHSAIVAKLPSLMWRLQRARQRQVILTSHSSEIFSDKGIRPHEVALLQTKGGEGTEVSLASDMEDIRLLLEGGMTMAEAVLPLTAPAKVDQLVLFK</sequence>